<dbReference type="EMBL" id="JBFOLJ010000004">
    <property type="protein sequence ID" value="KAL2547268.1"/>
    <property type="molecule type" value="Genomic_DNA"/>
</dbReference>
<reference evidence="2" key="1">
    <citation type="submission" date="2024-07" db="EMBL/GenBank/DDBJ databases">
        <title>Two chromosome-level genome assemblies of Korean endemic species Abeliophyllum distichum and Forsythia ovata (Oleaceae).</title>
        <authorList>
            <person name="Jang H."/>
        </authorList>
    </citation>
    <scope>NUCLEOTIDE SEQUENCE [LARGE SCALE GENOMIC DNA]</scope>
</reference>
<proteinExistence type="predicted"/>
<sequence length="101" mass="11128">MTSTMENLVNEKSKDQTLQSSFRFTPTLGVSIPGAEKVVSSGPSAFVPTLVAVRVVTEEVNISSMVEELQEIDAQEVATERALRVQRERMMKISRALRSTA</sequence>
<evidence type="ECO:0000313" key="1">
    <source>
        <dbReference type="EMBL" id="KAL2547268.1"/>
    </source>
</evidence>
<gene>
    <name evidence="1" type="ORF">Fot_16501</name>
</gene>
<evidence type="ECO:0000313" key="2">
    <source>
        <dbReference type="Proteomes" id="UP001604277"/>
    </source>
</evidence>
<dbReference type="Proteomes" id="UP001604277">
    <property type="component" value="Unassembled WGS sequence"/>
</dbReference>
<dbReference type="AlphaFoldDB" id="A0ABD1WEK7"/>
<name>A0ABD1WEK7_9LAMI</name>
<keyword evidence="2" id="KW-1185">Reference proteome</keyword>
<comment type="caution">
    <text evidence="1">The sequence shown here is derived from an EMBL/GenBank/DDBJ whole genome shotgun (WGS) entry which is preliminary data.</text>
</comment>
<organism evidence="1 2">
    <name type="scientific">Forsythia ovata</name>
    <dbReference type="NCBI Taxonomy" id="205694"/>
    <lineage>
        <taxon>Eukaryota</taxon>
        <taxon>Viridiplantae</taxon>
        <taxon>Streptophyta</taxon>
        <taxon>Embryophyta</taxon>
        <taxon>Tracheophyta</taxon>
        <taxon>Spermatophyta</taxon>
        <taxon>Magnoliopsida</taxon>
        <taxon>eudicotyledons</taxon>
        <taxon>Gunneridae</taxon>
        <taxon>Pentapetalae</taxon>
        <taxon>asterids</taxon>
        <taxon>lamiids</taxon>
        <taxon>Lamiales</taxon>
        <taxon>Oleaceae</taxon>
        <taxon>Forsythieae</taxon>
        <taxon>Forsythia</taxon>
    </lineage>
</organism>
<protein>
    <submittedName>
        <fullName evidence="1">Uncharacterized protein</fullName>
    </submittedName>
</protein>
<accession>A0ABD1WEK7</accession>